<evidence type="ECO:0000313" key="2">
    <source>
        <dbReference type="EMBL" id="KAH0591777.1"/>
    </source>
</evidence>
<keyword evidence="3" id="KW-1185">Reference proteome</keyword>
<feature type="domain" description="Amidase" evidence="1">
    <location>
        <begin position="12"/>
        <end position="87"/>
    </location>
</feature>
<dbReference type="Gene3D" id="3.90.1300.10">
    <property type="entry name" value="Amidase signature (AS) domain"/>
    <property type="match status" value="1"/>
</dbReference>
<feature type="domain" description="Amidase" evidence="1">
    <location>
        <begin position="140"/>
        <end position="276"/>
    </location>
</feature>
<dbReference type="InterPro" id="IPR036928">
    <property type="entry name" value="AS_sf"/>
</dbReference>
<dbReference type="InterPro" id="IPR023631">
    <property type="entry name" value="Amidase_dom"/>
</dbReference>
<protein>
    <recommendedName>
        <fullName evidence="1">Amidase domain-containing protein</fullName>
    </recommendedName>
</protein>
<dbReference type="PANTHER" id="PTHR42678">
    <property type="entry name" value="AMIDASE"/>
    <property type="match status" value="1"/>
</dbReference>
<evidence type="ECO:0000259" key="1">
    <source>
        <dbReference type="Pfam" id="PF01425"/>
    </source>
</evidence>
<sequence>MISIVPNHILMERSAQLDRERTEGRVRSPFHGIPILVKDAIATAPSLELATTLGSLAFKNSIAPKSASIVTKLEEMGAIVLGKTNLNVSKPCSFCPQVFLAGLIHHKGDMNSNGWSAIGRQTQSAYVARKGNETGLGQSDPCGSSTGSAVGVSAGYALLSLGTESIGSIVMPASRAGLYALKPTLNTVGMDGVFRSSIELDVVGGLARSTADLAVLSQTALTRENRGLLSEEGYLRFLTKNFDSLRIGFLDLTKWSLHPNIVDLDEVILKQMNEIYFAALKRIKKHATKGSAVYPVDIPPATDLWYKGQNPIDVIMCKQAVENWLDEVKIPGLKAIEDIINFNLDHREVELPESHPDQNQLLKASRDPPSQEVYETVKERMKLISKDNGIDKLFREQNLNMLAFPLDSLMVFVSAASGYPIATAPLGVIPEDGRPYGLGVMAQAGREHLMFQFLSAFEAHFPPRVVPPRLQDDSPSSEI</sequence>
<dbReference type="PANTHER" id="PTHR42678:SF34">
    <property type="entry name" value="OS04G0183300 PROTEIN"/>
    <property type="match status" value="1"/>
</dbReference>
<evidence type="ECO:0000313" key="3">
    <source>
        <dbReference type="Proteomes" id="UP000764110"/>
    </source>
</evidence>
<proteinExistence type="predicted"/>
<dbReference type="EMBL" id="JACEFI010000047">
    <property type="protein sequence ID" value="KAH0591777.1"/>
    <property type="molecule type" value="Genomic_DNA"/>
</dbReference>
<organism evidence="2 3">
    <name type="scientific">Metarhizium humberi</name>
    <dbReference type="NCBI Taxonomy" id="2596975"/>
    <lineage>
        <taxon>Eukaryota</taxon>
        <taxon>Fungi</taxon>
        <taxon>Dikarya</taxon>
        <taxon>Ascomycota</taxon>
        <taxon>Pezizomycotina</taxon>
        <taxon>Sordariomycetes</taxon>
        <taxon>Hypocreomycetidae</taxon>
        <taxon>Hypocreales</taxon>
        <taxon>Clavicipitaceae</taxon>
        <taxon>Metarhizium</taxon>
    </lineage>
</organism>
<comment type="caution">
    <text evidence="2">The sequence shown here is derived from an EMBL/GenBank/DDBJ whole genome shotgun (WGS) entry which is preliminary data.</text>
</comment>
<name>A0A9P8M1P6_9HYPO</name>
<accession>A0A9P8M1P6</accession>
<dbReference type="SUPFAM" id="SSF75304">
    <property type="entry name" value="Amidase signature (AS) enzymes"/>
    <property type="match status" value="1"/>
</dbReference>
<dbReference type="Proteomes" id="UP000764110">
    <property type="component" value="Unassembled WGS sequence"/>
</dbReference>
<dbReference type="AlphaFoldDB" id="A0A9P8M1P6"/>
<gene>
    <name evidence="2" type="ORF">MHUMG1_10476</name>
</gene>
<reference evidence="2 3" key="1">
    <citation type="submission" date="2020-07" db="EMBL/GenBank/DDBJ databases">
        <title>Metarhizium humberi genome.</title>
        <authorList>
            <person name="Lysoe E."/>
        </authorList>
    </citation>
    <scope>NUCLEOTIDE SEQUENCE [LARGE SCALE GENOMIC DNA]</scope>
    <source>
        <strain evidence="2 3">ESALQ1638</strain>
    </source>
</reference>
<dbReference type="Pfam" id="PF01425">
    <property type="entry name" value="Amidase"/>
    <property type="match status" value="2"/>
</dbReference>